<dbReference type="InterPro" id="IPR014347">
    <property type="entry name" value="Tautomerase/MIF_sf"/>
</dbReference>
<dbReference type="Proteomes" id="UP000737113">
    <property type="component" value="Unassembled WGS sequence"/>
</dbReference>
<evidence type="ECO:0000313" key="2">
    <source>
        <dbReference type="Proteomes" id="UP000737113"/>
    </source>
</evidence>
<dbReference type="Gene3D" id="3.30.429.10">
    <property type="entry name" value="Macrophage Migration Inhibitory Factor"/>
    <property type="match status" value="1"/>
</dbReference>
<evidence type="ECO:0000313" key="1">
    <source>
        <dbReference type="EMBL" id="NMH63842.1"/>
    </source>
</evidence>
<protein>
    <submittedName>
        <fullName evidence="1">DUF1904 domain-containing protein</fullName>
    </submittedName>
</protein>
<gene>
    <name evidence="1" type="ORF">HC757_01400</name>
</gene>
<name>A0A972FWC8_9GAMM</name>
<organism evidence="1 2">
    <name type="scientific">Shewanella salipaludis</name>
    <dbReference type="NCBI Taxonomy" id="2723052"/>
    <lineage>
        <taxon>Bacteria</taxon>
        <taxon>Pseudomonadati</taxon>
        <taxon>Pseudomonadota</taxon>
        <taxon>Gammaproteobacteria</taxon>
        <taxon>Alteromonadales</taxon>
        <taxon>Shewanellaceae</taxon>
        <taxon>Shewanella</taxon>
    </lineage>
</organism>
<accession>A0A972FWC8</accession>
<dbReference type="AlphaFoldDB" id="A0A972FWC8"/>
<keyword evidence="2" id="KW-1185">Reference proteome</keyword>
<comment type="caution">
    <text evidence="1">The sequence shown here is derived from an EMBL/GenBank/DDBJ whole genome shotgun (WGS) entry which is preliminary data.</text>
</comment>
<dbReference type="RefSeq" id="WP_169562467.1">
    <property type="nucleotide sequence ID" value="NZ_JAAXYH010000001.1"/>
</dbReference>
<sequence>MPHIRMRGLPEEAVAGISRHLLDELASLCGAKAENFTLEWIPSRSYRHGELELGFTQVEVLWFPKDRQTHHRVEQVIRQAVGRAHPGLERLAVMFVTLDPSAYYRDGQHF</sequence>
<dbReference type="Pfam" id="PF08921">
    <property type="entry name" value="DUF1904"/>
    <property type="match status" value="1"/>
</dbReference>
<dbReference type="InterPro" id="IPR015017">
    <property type="entry name" value="DUF1904"/>
</dbReference>
<dbReference type="SUPFAM" id="SSF55331">
    <property type="entry name" value="Tautomerase/MIF"/>
    <property type="match status" value="1"/>
</dbReference>
<dbReference type="EMBL" id="JAAXYH010000001">
    <property type="protein sequence ID" value="NMH63842.1"/>
    <property type="molecule type" value="Genomic_DNA"/>
</dbReference>
<proteinExistence type="predicted"/>
<reference evidence="1" key="1">
    <citation type="submission" date="2020-04" db="EMBL/GenBank/DDBJ databases">
        <title>Description of Shewanella salipaludis sp. nov., isolated from a salt marsh.</title>
        <authorList>
            <person name="Park S."/>
            <person name="Yoon J.-H."/>
        </authorList>
    </citation>
    <scope>NUCLEOTIDE SEQUENCE</scope>
    <source>
        <strain evidence="1">SHSM-M6</strain>
    </source>
</reference>